<dbReference type="Pfam" id="PF15615">
    <property type="entry name" value="TerB_C"/>
    <property type="match status" value="1"/>
</dbReference>
<feature type="domain" description="TerB-C" evidence="3">
    <location>
        <begin position="456"/>
        <end position="635"/>
    </location>
</feature>
<dbReference type="Pfam" id="PF13208">
    <property type="entry name" value="TerB_N"/>
    <property type="match status" value="1"/>
</dbReference>
<evidence type="ECO:0000313" key="5">
    <source>
        <dbReference type="Proteomes" id="UP000753256"/>
    </source>
</evidence>
<dbReference type="RefSeq" id="WP_273188930.1">
    <property type="nucleotide sequence ID" value="NZ_DYUZ01000008.1"/>
</dbReference>
<reference evidence="4" key="2">
    <citation type="submission" date="2021-09" db="EMBL/GenBank/DDBJ databases">
        <authorList>
            <person name="Gilroy R."/>
        </authorList>
    </citation>
    <scope>NUCLEOTIDE SEQUENCE</scope>
    <source>
        <strain evidence="4">ChiHjej13B12-9602</strain>
    </source>
</reference>
<comment type="caution">
    <text evidence="4">The sequence shown here is derived from an EMBL/GenBank/DDBJ whole genome shotgun (WGS) entry which is preliminary data.</text>
</comment>
<dbReference type="InterPro" id="IPR025266">
    <property type="entry name" value="TerB_N"/>
</dbReference>
<dbReference type="AlphaFoldDB" id="A0A921ISX5"/>
<accession>A0A921ISX5</accession>
<evidence type="ECO:0000259" key="3">
    <source>
        <dbReference type="Pfam" id="PF15615"/>
    </source>
</evidence>
<dbReference type="Proteomes" id="UP000753256">
    <property type="component" value="Unassembled WGS sequence"/>
</dbReference>
<gene>
    <name evidence="4" type="ORF">K8V70_02150</name>
</gene>
<protein>
    <submittedName>
        <fullName evidence="4">TerB N-terminal domain-containing protein</fullName>
    </submittedName>
</protein>
<evidence type="ECO:0000256" key="1">
    <source>
        <dbReference type="SAM" id="MobiDB-lite"/>
    </source>
</evidence>
<dbReference type="EMBL" id="DYUZ01000008">
    <property type="protein sequence ID" value="HJG36654.1"/>
    <property type="molecule type" value="Genomic_DNA"/>
</dbReference>
<organism evidence="4 5">
    <name type="scientific">Enorma phocaeensis</name>
    <dbReference type="NCBI Taxonomy" id="1871019"/>
    <lineage>
        <taxon>Bacteria</taxon>
        <taxon>Bacillati</taxon>
        <taxon>Actinomycetota</taxon>
        <taxon>Coriobacteriia</taxon>
        <taxon>Coriobacteriales</taxon>
        <taxon>Coriobacteriaceae</taxon>
        <taxon>Enorma</taxon>
    </lineage>
</organism>
<dbReference type="InterPro" id="IPR028932">
    <property type="entry name" value="TerB-C"/>
</dbReference>
<feature type="domain" description="TerB N-terminal" evidence="2">
    <location>
        <begin position="69"/>
        <end position="198"/>
    </location>
</feature>
<proteinExistence type="predicted"/>
<reference evidence="4" key="1">
    <citation type="journal article" date="2021" name="PeerJ">
        <title>Extensive microbial diversity within the chicken gut microbiome revealed by metagenomics and culture.</title>
        <authorList>
            <person name="Gilroy R."/>
            <person name="Ravi A."/>
            <person name="Getino M."/>
            <person name="Pursley I."/>
            <person name="Horton D.L."/>
            <person name="Alikhan N.F."/>
            <person name="Baker D."/>
            <person name="Gharbi K."/>
            <person name="Hall N."/>
            <person name="Watson M."/>
            <person name="Adriaenssens E.M."/>
            <person name="Foster-Nyarko E."/>
            <person name="Jarju S."/>
            <person name="Secka A."/>
            <person name="Antonio M."/>
            <person name="Oren A."/>
            <person name="Chaudhuri R.R."/>
            <person name="La Ragione R."/>
            <person name="Hildebrand F."/>
            <person name="Pallen M.J."/>
        </authorList>
    </citation>
    <scope>NUCLEOTIDE SEQUENCE</scope>
    <source>
        <strain evidence="4">ChiHjej13B12-9602</strain>
    </source>
</reference>
<feature type="region of interest" description="Disordered" evidence="1">
    <location>
        <begin position="256"/>
        <end position="292"/>
    </location>
</feature>
<sequence>MGFGIDGVHDVRELIERINASERLRGSSHFSSAVYRNEPIITRGRQMASYLPERYREMRKISRWQEGSPRGRWLSDAELFYRQARFMEDFEDDCPYHGDFTAYYPTYTSMSDRQLRGYFTWRTAVRRGDVQEAPLSFAYVYLYELINGIGTKDALDGFHKLEDFWQTYRAFAPGIDRYVRTWLRDYVVYHGLDPTLLGDSADIAFDRALLGLVTQSAPFDPEILESIDIIAVSEDDVAEEISTEAPWAGIASAAPSNAAGSPLGTSVRQPGAAEHTGRTRGRRDRASALPLPPDTAHETELLAAIDMLSSYRVRLSRLYKDEPDALRHVACAVYVRLLAYYRRHRKNGFVETLFGEELNMSYTMFANAVFFEPQPHQPTDYQLDPIHWYRCRNSQWRCFRVCGTREKSPVLGKIMRAVDRKLRDALDYPHKLKDQQLPKYLDSMIEKEILAWTTWAAEHAARKVEIDLSQLAGIRSAAAWARDALLTEEEREDADETVQPEAPQVAVPAAPVVPPAAPVAPKSAGRKKQERSVQEAVSCYIPPADDMEVSAEGPGSANGPAAGLVTGPIAALTAPEHAYLEALLAGCPATAPTGVSEDMLVDKINEKLFDLIGDTVIEFGADGPRIIEDYEDDVREVLAV</sequence>
<evidence type="ECO:0000313" key="4">
    <source>
        <dbReference type="EMBL" id="HJG36654.1"/>
    </source>
</evidence>
<feature type="region of interest" description="Disordered" evidence="1">
    <location>
        <begin position="513"/>
        <end position="532"/>
    </location>
</feature>
<evidence type="ECO:0000259" key="2">
    <source>
        <dbReference type="Pfam" id="PF13208"/>
    </source>
</evidence>
<name>A0A921ISX5_9ACTN</name>